<dbReference type="InterPro" id="IPR005594">
    <property type="entry name" value="YadA_C"/>
</dbReference>
<evidence type="ECO:0000256" key="6">
    <source>
        <dbReference type="ARBA" id="ARBA00022692"/>
    </source>
</evidence>
<feature type="domain" description="Trimeric autotransporter adhesin YadA-like head" evidence="14">
    <location>
        <begin position="2822"/>
        <end position="2847"/>
    </location>
</feature>
<dbReference type="InterPro" id="IPR008635">
    <property type="entry name" value="Coiled_stalk_dom"/>
</dbReference>
<accession>A0A7H1C0E3</accession>
<keyword evidence="5" id="KW-1134">Transmembrane beta strand</keyword>
<gene>
    <name evidence="18" type="ORF">ICJ55_06675</name>
</gene>
<feature type="domain" description="Trimeric autotransporter adhesin YadA-like head" evidence="14">
    <location>
        <begin position="382"/>
        <end position="403"/>
    </location>
</feature>
<evidence type="ECO:0000256" key="10">
    <source>
        <dbReference type="ARBA" id="ARBA00023237"/>
    </source>
</evidence>
<proteinExistence type="inferred from homology"/>
<evidence type="ECO:0000256" key="8">
    <source>
        <dbReference type="ARBA" id="ARBA00022927"/>
    </source>
</evidence>
<evidence type="ECO:0000259" key="17">
    <source>
        <dbReference type="Pfam" id="PF18669"/>
    </source>
</evidence>
<reference evidence="18 19" key="1">
    <citation type="submission" date="2020-09" db="EMBL/GenBank/DDBJ databases">
        <title>Mannheimia bovis sp.nov., isolated from a cow.</title>
        <authorList>
            <person name="Li F."/>
        </authorList>
    </citation>
    <scope>NUCLEOTIDE SEQUENCE [LARGE SCALE GENOMIC DNA]</scope>
    <source>
        <strain evidence="18 19">ZY190616</strain>
    </source>
</reference>
<feature type="domain" description="Trimeric autotransporter adhesin YadA-like head" evidence="14">
    <location>
        <begin position="468"/>
        <end position="489"/>
    </location>
</feature>
<evidence type="ECO:0000256" key="3">
    <source>
        <dbReference type="ARBA" id="ARBA00005848"/>
    </source>
</evidence>
<dbReference type="InterPro" id="IPR011049">
    <property type="entry name" value="Serralysin-like_metalloprot_C"/>
</dbReference>
<feature type="domain" description="Trimeric autotransporter adhesin YadA-like head" evidence="14">
    <location>
        <begin position="873"/>
        <end position="895"/>
    </location>
</feature>
<keyword evidence="8" id="KW-0653">Protein transport</keyword>
<dbReference type="InterPro" id="IPR045584">
    <property type="entry name" value="Pilin-like"/>
</dbReference>
<dbReference type="InterPro" id="IPR008640">
    <property type="entry name" value="Adhesin_Head_dom"/>
</dbReference>
<keyword evidence="6" id="KW-0812">Transmembrane</keyword>
<feature type="domain" description="Trimeric autotransporter adhesin YadA-like head" evidence="14">
    <location>
        <begin position="405"/>
        <end position="431"/>
    </location>
</feature>
<dbReference type="Pfam" id="PF18669">
    <property type="entry name" value="Trp_ring"/>
    <property type="match status" value="3"/>
</dbReference>
<sequence length="3084" mass="310633">MNNIFKVIWNHSTQSFVVASELAKSQGKSSTCTVGTAKSAGNFTKGLVLSALSSAVMMASGVASAATLESAGTVVATTGDGTLNLGANQASGSIYMTTGNAPHAMSEGKNSISIGSGGRDDGAWLNGQDQIFIGMGIANQDAYGGVAIGNKSRIGGGNGDAYGTTVGYNSQAYTMGVAMGAFSNADIGDAGVKGDGAIHGGVSIGAFSHVDNGNAGTAVGTGAYSNSANSTAIGAFSRVQSNNSTAMGNRTNAASVSSIAIGDGALTGITYAANSTSIGQQSVALGSNAIAIGKGAISGNDQGMKNVYASQLTEAQATLATAQTAYTKAQEAYNAAGAKPDIALADALAKAKVAVERAEENVKRLTLLGEKTDGTLPNAGSTIAIGDVAKAQANRAIAVGYNANASGLSSVAMGDEAKAKGKTGVAIGQGATTAVTGDSNIAIGQGASADGLVANHDAIAIGARTETKGQNAVAIGAQSKALANGALAVAAGTGKGGSVTTSQGEFSIAIGAGTQTAVGAQHSVAVGSVAEAKALYGSAFGPNAKANTGYATALGGFTTATGEGSTAVGLQASTNAESALAVGRQASASGLNSMAMGKNAQADSLANIAIGENAKAVTADKNTGDKDGKKDDNAGINKAIAIGSNAQATNAKTIAIGDAANASGKNANAIGSQAVVSGEESTGIGTAVSVTGSHATGIGQRANAAGTQSVAIGTQSITTAYRATAIGRSATAAGSRATALSADSSALGSDSLAMGAYARTTAASATAVGHGADGVATNAVALGRKATGLGTSSIAIGENAIAGGNAVAKEAYNSAYKTAYEAKEKAIYDEVFAATSGTEAQKTAAADAAKIARQAEIIAAGHQAGQAAIANAGIESIAIGKDAIATGTQSIAIGVGNLVSGNNAGAFGDPSIVAGAASYTFGNDNVVGSSTTGAFALGNNNQMGATPSYQGSTKKVDATQPLTDLADVSGSVAIGNENKVTTKDTFILGSGINTAADGKTAQSGTVANSVYLGKDSTAVANVGNNKTATDANGATTTGGATGTVNTATVNNLTYIGFAGVTSAGAVTVGSAGAERRLMNVAAGQISSTSTDAINGSQLYAVADKLGQGFNVLDHAGATKGTVTPGENVQFVNGTNTTAKVTEEAHGITKVTFDVTLPTATITQNPGSSRFNVTAAQGDNYVTARNMVTALNNTGFFLAVAPNGGEATGDPSDKKIAHGDTFTLTAGENIAINQIDNGYEISAKAPAQTVVSGGNGTTVTNVGTAEEPNYQVIARVDGNTVVFNGNGQISANTTTYRPGTTGTVGNPNNPNALVNAQTIANAINQSGFNVTAGSGVDGGSVTGKSTELVNPGETVTFDAGKNMKLVQENGKFTYATKDDVSFNDVTANKVTAPTITTGGTNPVTISNNTITGLNTTLAENPKPAQAKPADIANKTSNAATIGDVLNAGWNLKANDQDVDFVKPYDTVEFKDGLNTKVVAKASEDGKSSELVVNVVGLPVSYTTATGEPVVKVGDKFYKVDDKGEPTGEALTEEEAGKLVANMVNPSAKPNELGNSITLGNLTSGVNLLDGTNRGDKPTADTPTAIDVSSPLGKSLKDAYNGLADLANAPKSNAVTVGDLRNLGWVVSATGNDYADDVRHANEVRFVGKGLATVTGETKDDVRTITVDVDAQDVVQNAQLPVVYTKADGTKVELANDGNFYPEDKVNADGSLVDGTTAADQVAKGDVIASLNSGDNDTTSPTTLANVKGNLPTVNDESKVVNNPDGTEKVASAVENITKAPLTAQQAVEVMQKSANNAATVGDVLNAGWNLKANDQDVDFVKPYDTVEFKDGLNTKVVAKASEDGKSSELVVNVVGLPVSYTTATGEPVVKVGDKFYKVDDKGEPTGEALTEEEAGKLVANMVNPSAKPNELGNSITLGNLTSGVNLLDGTNRGDKPTADTPTAIDVSSPLGKSLKDAYNGLADLANAPKSNAVTVGDLRNLGWVVSATGNDYADDVRHANEVRFVGKGLATVTGETKDDVRTITVDVDAQDVVQNAQLPVVYTKADGTKVELANDGNFYPEDKVNADGSLVDGTTAADQVAKGDVIASLNSGDNDTTSPTTLANVKGNLPTVNDESKVVNNPDGTEKVASAVENITKAPLTAQQAVEVMQKSANNAATVGDVLNAGWNLKANDQDVDFVKPYDTVEFKDGLNTKVVAKASEDGKSSELVVNVVGLPVSYTTATGEPVVKVGDKFYKVDDKGEPTGEALTEEEAGKLVANMVNPSAKPNELGNSITLGNLTSGVNLLDGTNRGDKPTADTPTAIDVSSPLGKSLKDAYNGLADLANAPKSNAVTVGDLRNLGWVVSATGNDYADDVRHANEVRFVGKGLATVTGETKDGVRTITVDTTKLEQDIGASKEDVVSSDGSISVQRDVNPVTKATTFDVSVNTDNTTITKDKDGQLIAQTVELANDQETGKVNVPTIGGQYVGNSLVTAKTVADAINNSGFKLTTSKSDGEVAGTTTELINPSDTVTIDAGQNIAIVQAGGKISVATSKNVKFDSVESNSVTVPTSNGSSVMINNKGIDLGGNRITNVAAGVADTDAVNVSQLKDVQNSINNSGFTLKASGNVEGNATPEKIGQNGTVEMVAGKNLTVKQEADGKITYATANDVDFNNVTATNSIGITNGPTMNTTGINAAGKKVTSVADGDISPTSTDAVNGSQIYALSGGNINKVGDYTVTNPDGTKTTYQNVVLDENGEPVLVTYNVKTQGEHITNSVITAINNMNTQGIKFFHTNDGKADSTRPADQRYNSEDSSASGAYATAVGYQSEASGTSSVAMGNNSTAAGENAIAIGVNSQANAKNTISIGNGNIVNGENSGAFGDPSVIDATNSYSVGNNNTIAAGQSDVFALGNEIKETTSNSVFLGSKSGSFEQKGSTRGNNGVHKKTANSNYTYKGENDANVAGVENAVGVVSVGNANETRQIQGVAAGVVSETSTDAINGSQLHYTNKAIGDVKNDINKLGNAINKNNRNLRAGIAGANAAAGLPQVYLPGKSMVAASAGTFKGEGALAVGYSRASDNGKVILKLQGNANTRGEVGGSVGVGYQW</sequence>
<dbReference type="InterPro" id="IPR040482">
    <property type="entry name" value="Trp_ring"/>
</dbReference>
<feature type="domain" description="Trimeric autotransporter adhesin YadA-like C-terminal membrane anchor" evidence="13">
    <location>
        <begin position="3024"/>
        <end position="3084"/>
    </location>
</feature>
<feature type="domain" description="Trimeric autotransporter adhesin YadA-like head" evidence="14">
    <location>
        <begin position="777"/>
        <end position="800"/>
    </location>
</feature>
<dbReference type="Gene3D" id="3.30.1300.30">
    <property type="entry name" value="GSPII I/J protein-like"/>
    <property type="match status" value="1"/>
</dbReference>
<organism evidence="18 19">
    <name type="scientific">Mannheimia bovis</name>
    <dbReference type="NCBI Taxonomy" id="2770636"/>
    <lineage>
        <taxon>Bacteria</taxon>
        <taxon>Pseudomonadati</taxon>
        <taxon>Pseudomonadota</taxon>
        <taxon>Gammaproteobacteria</taxon>
        <taxon>Pasteurellales</taxon>
        <taxon>Pasteurellaceae</taxon>
        <taxon>Mannheimia</taxon>
    </lineage>
</organism>
<feature type="domain" description="ESPR" evidence="16">
    <location>
        <begin position="1"/>
        <end position="45"/>
    </location>
</feature>
<dbReference type="Proteomes" id="UP000576260">
    <property type="component" value="Chromosome"/>
</dbReference>
<dbReference type="Gene3D" id="6.10.250.2120">
    <property type="match status" value="1"/>
</dbReference>
<dbReference type="Gene3D" id="2.150.10.10">
    <property type="entry name" value="Serralysin-like metalloprotease, C-terminal"/>
    <property type="match status" value="10"/>
</dbReference>
<keyword evidence="7" id="KW-0732">Signal</keyword>
<dbReference type="SUPFAM" id="SSF101967">
    <property type="entry name" value="Adhesin YadA, collagen-binding domain"/>
    <property type="match status" value="10"/>
</dbReference>
<dbReference type="InterPro" id="IPR037174">
    <property type="entry name" value="Trimeric_adhesin"/>
</dbReference>
<dbReference type="InterPro" id="IPR024973">
    <property type="entry name" value="ESPR"/>
</dbReference>
<feature type="domain" description="Trimeric autotransporter adhesin YadA-like head" evidence="14">
    <location>
        <begin position="720"/>
        <end position="740"/>
    </location>
</feature>
<dbReference type="Pfam" id="PF05658">
    <property type="entry name" value="YadA_head"/>
    <property type="match status" value="14"/>
</dbReference>
<feature type="domain" description="Trimeric autotransporter adhesin YadA-like stalk" evidence="15">
    <location>
        <begin position="2960"/>
        <end position="3004"/>
    </location>
</feature>
<feature type="domain" description="Trimeric autotransporter adhesin YadA-like head" evidence="14">
    <location>
        <begin position="639"/>
        <end position="658"/>
    </location>
</feature>
<dbReference type="Gene3D" id="1.20.5.170">
    <property type="match status" value="2"/>
</dbReference>
<dbReference type="CDD" id="cd12820">
    <property type="entry name" value="LbR_YadA-like"/>
    <property type="match status" value="4"/>
</dbReference>
<dbReference type="SUPFAM" id="SSF54523">
    <property type="entry name" value="Pili subunits"/>
    <property type="match status" value="1"/>
</dbReference>
<evidence type="ECO:0000256" key="12">
    <source>
        <dbReference type="SAM" id="MobiDB-lite"/>
    </source>
</evidence>
<name>A0A7H1C0E3_9PAST</name>
<feature type="domain" description="Trimeric autotransporter adhesin YadA-like head" evidence="14">
    <location>
        <begin position="243"/>
        <end position="265"/>
    </location>
</feature>
<dbReference type="EMBL" id="CP061280">
    <property type="protein sequence ID" value="QNS14448.1"/>
    <property type="molecule type" value="Genomic_DNA"/>
</dbReference>
<feature type="domain" description="Trimeric autotransporter adhesin Trp ring" evidence="17">
    <location>
        <begin position="1621"/>
        <end position="1668"/>
    </location>
</feature>
<evidence type="ECO:0000256" key="2">
    <source>
        <dbReference type="ARBA" id="ARBA00004442"/>
    </source>
</evidence>
<evidence type="ECO:0000256" key="9">
    <source>
        <dbReference type="ARBA" id="ARBA00023136"/>
    </source>
</evidence>
<evidence type="ECO:0000256" key="7">
    <source>
        <dbReference type="ARBA" id="ARBA00022729"/>
    </source>
</evidence>
<evidence type="ECO:0000256" key="4">
    <source>
        <dbReference type="ARBA" id="ARBA00022448"/>
    </source>
</evidence>
<feature type="domain" description="Trimeric autotransporter adhesin YadA-like head" evidence="14">
    <location>
        <begin position="273"/>
        <end position="296"/>
    </location>
</feature>
<feature type="domain" description="Trimeric autotransporter adhesin YadA-like head" evidence="14">
    <location>
        <begin position="533"/>
        <end position="556"/>
    </location>
</feature>
<dbReference type="KEGG" id="mbos:ICJ55_06675"/>
<feature type="region of interest" description="Disordered" evidence="12">
    <location>
        <begin position="2772"/>
        <end position="2795"/>
    </location>
</feature>
<feature type="domain" description="Trimeric autotransporter adhesin YadA-like head" evidence="14">
    <location>
        <begin position="2794"/>
        <end position="2820"/>
    </location>
</feature>
<feature type="domain" description="Trimeric autotransporter adhesin YadA-like head" evidence="14">
    <location>
        <begin position="691"/>
        <end position="716"/>
    </location>
</feature>
<dbReference type="GO" id="GO:0009986">
    <property type="term" value="C:cell surface"/>
    <property type="evidence" value="ECO:0007669"/>
    <property type="project" value="UniProtKB-SubCell"/>
</dbReference>
<evidence type="ECO:0000259" key="13">
    <source>
        <dbReference type="Pfam" id="PF03895"/>
    </source>
</evidence>
<keyword evidence="11" id="KW-0175">Coiled coil</keyword>
<evidence type="ECO:0000256" key="5">
    <source>
        <dbReference type="ARBA" id="ARBA00022452"/>
    </source>
</evidence>
<feature type="coiled-coil region" evidence="11">
    <location>
        <begin position="312"/>
        <end position="368"/>
    </location>
</feature>
<dbReference type="Gene3D" id="2.20.25.140">
    <property type="match status" value="3"/>
</dbReference>
<feature type="domain" description="Trimeric autotransporter adhesin YadA-like stalk" evidence="15">
    <location>
        <begin position="2568"/>
        <end position="2602"/>
    </location>
</feature>
<evidence type="ECO:0000259" key="16">
    <source>
        <dbReference type="Pfam" id="PF13018"/>
    </source>
</evidence>
<keyword evidence="19" id="KW-1185">Reference proteome</keyword>
<evidence type="ECO:0000259" key="14">
    <source>
        <dbReference type="Pfam" id="PF05658"/>
    </source>
</evidence>
<dbReference type="Pfam" id="PF13018">
    <property type="entry name" value="ESPR"/>
    <property type="match status" value="1"/>
</dbReference>
<evidence type="ECO:0000313" key="18">
    <source>
        <dbReference type="EMBL" id="QNS14448.1"/>
    </source>
</evidence>
<comment type="subcellular location">
    <subcellularLocation>
        <location evidence="2">Cell outer membrane</location>
    </subcellularLocation>
    <subcellularLocation>
        <location evidence="1">Cell surface</location>
    </subcellularLocation>
</comment>
<evidence type="ECO:0000313" key="19">
    <source>
        <dbReference type="Proteomes" id="UP000576260"/>
    </source>
</evidence>
<evidence type="ECO:0000256" key="11">
    <source>
        <dbReference type="SAM" id="Coils"/>
    </source>
</evidence>
<dbReference type="SUPFAM" id="SSF101999">
    <property type="entry name" value="Trimeric adhesin"/>
    <property type="match status" value="6"/>
</dbReference>
<dbReference type="Pfam" id="PF03895">
    <property type="entry name" value="YadA_anchor"/>
    <property type="match status" value="1"/>
</dbReference>
<feature type="domain" description="Trimeric autotransporter adhesin Trp ring" evidence="17">
    <location>
        <begin position="1980"/>
        <end position="2027"/>
    </location>
</feature>
<dbReference type="GO" id="GO:0015031">
    <property type="term" value="P:protein transport"/>
    <property type="evidence" value="ECO:0007669"/>
    <property type="project" value="UniProtKB-KW"/>
</dbReference>
<keyword evidence="4" id="KW-0813">Transport</keyword>
<feature type="domain" description="Trimeric autotransporter adhesin YadA-like stalk" evidence="15">
    <location>
        <begin position="1077"/>
        <end position="1118"/>
    </location>
</feature>
<feature type="domain" description="Trimeric autotransporter adhesin YadA-like head" evidence="14">
    <location>
        <begin position="577"/>
        <end position="600"/>
    </location>
</feature>
<feature type="domain" description="Trimeric autotransporter adhesin Trp ring" evidence="17">
    <location>
        <begin position="2339"/>
        <end position="2384"/>
    </location>
</feature>
<feature type="domain" description="Trimeric autotransporter adhesin YadA-like stalk" evidence="15">
    <location>
        <begin position="2678"/>
        <end position="2720"/>
    </location>
</feature>
<feature type="compositionally biased region" description="Basic and acidic residues" evidence="12">
    <location>
        <begin position="2772"/>
        <end position="2789"/>
    </location>
</feature>
<comment type="similarity">
    <text evidence="3">Belongs to the autotransporter-2 (AT-2) (TC 1.B.40) family.</text>
</comment>
<keyword evidence="9" id="KW-0472">Membrane</keyword>
<keyword evidence="10" id="KW-0998">Cell outer membrane</keyword>
<evidence type="ECO:0000256" key="1">
    <source>
        <dbReference type="ARBA" id="ARBA00004241"/>
    </source>
</evidence>
<dbReference type="GO" id="GO:0009279">
    <property type="term" value="C:cell outer membrane"/>
    <property type="evidence" value="ECO:0007669"/>
    <property type="project" value="UniProtKB-SubCell"/>
</dbReference>
<dbReference type="Gene3D" id="3.90.1780.10">
    <property type="entry name" value="Trimeric adhesin"/>
    <property type="match status" value="9"/>
</dbReference>
<dbReference type="RefSeq" id="WP_188156102.1">
    <property type="nucleotide sequence ID" value="NZ_CP061280.1"/>
</dbReference>
<evidence type="ECO:0000259" key="15">
    <source>
        <dbReference type="Pfam" id="PF05662"/>
    </source>
</evidence>
<dbReference type="Pfam" id="PF05662">
    <property type="entry name" value="YadA_stalk"/>
    <property type="match status" value="4"/>
</dbReference>
<protein>
    <submittedName>
        <fullName evidence="18">YadA-like family protein</fullName>
    </submittedName>
</protein>